<feature type="region of interest" description="Disordered" evidence="1">
    <location>
        <begin position="14"/>
        <end position="89"/>
    </location>
</feature>
<reference evidence="2 3" key="1">
    <citation type="submission" date="2017-02" db="EMBL/GenBank/DDBJ databases">
        <title>Mycobacterium kansasii genomes.</title>
        <authorList>
            <person name="Borowka P."/>
            <person name="Strapagiel D."/>
            <person name="Marciniak B."/>
            <person name="Lach J."/>
            <person name="Bakula Z."/>
            <person name="Van Ingen J."/>
            <person name="Safianowska A."/>
            <person name="Brzostek A."/>
            <person name="Dziadek J."/>
            <person name="Jagielski T."/>
        </authorList>
    </citation>
    <scope>NUCLEOTIDE SEQUENCE [LARGE SCALE GENOMIC DNA]</scope>
    <source>
        <strain evidence="2 3">12MK</strain>
    </source>
</reference>
<gene>
    <name evidence="2" type="ORF">B4U45_11880</name>
</gene>
<evidence type="ECO:0000313" key="3">
    <source>
        <dbReference type="Proteomes" id="UP000192335"/>
    </source>
</evidence>
<dbReference type="EMBL" id="MWQA01000001">
    <property type="protein sequence ID" value="ORC07207.1"/>
    <property type="molecule type" value="Genomic_DNA"/>
</dbReference>
<organism evidence="2 3">
    <name type="scientific">Mycobacterium persicum</name>
    <dbReference type="NCBI Taxonomy" id="1487726"/>
    <lineage>
        <taxon>Bacteria</taxon>
        <taxon>Bacillati</taxon>
        <taxon>Actinomycetota</taxon>
        <taxon>Actinomycetes</taxon>
        <taxon>Mycobacteriales</taxon>
        <taxon>Mycobacteriaceae</taxon>
        <taxon>Mycobacterium</taxon>
    </lineage>
</organism>
<comment type="caution">
    <text evidence="2">The sequence shown here is derived from an EMBL/GenBank/DDBJ whole genome shotgun (WGS) entry which is preliminary data.</text>
</comment>
<evidence type="ECO:0000313" key="2">
    <source>
        <dbReference type="EMBL" id="ORC07207.1"/>
    </source>
</evidence>
<accession>A0A8E2IQ99</accession>
<proteinExistence type="predicted"/>
<evidence type="ECO:0000256" key="1">
    <source>
        <dbReference type="SAM" id="MobiDB-lite"/>
    </source>
</evidence>
<dbReference type="Proteomes" id="UP000192335">
    <property type="component" value="Unassembled WGS sequence"/>
</dbReference>
<dbReference type="AlphaFoldDB" id="A0A8E2IQ99"/>
<feature type="compositionally biased region" description="Low complexity" evidence="1">
    <location>
        <begin position="54"/>
        <end position="69"/>
    </location>
</feature>
<protein>
    <submittedName>
        <fullName evidence="2">Uncharacterized protein</fullName>
    </submittedName>
</protein>
<sequence length="89" mass="9608">MTVRITFFRFINHRPCRPGPSGFTQLEMSRLPSRGDRKPSSTGLAGLAGRHSPAASTSGGSRQGSRASQPPRGYWSHQRPRLAGHGLPA</sequence>
<name>A0A8E2IQ99_9MYCO</name>